<evidence type="ECO:0000256" key="1">
    <source>
        <dbReference type="ARBA" id="ARBA00004651"/>
    </source>
</evidence>
<dbReference type="GO" id="GO:0006935">
    <property type="term" value="P:chemotaxis"/>
    <property type="evidence" value="ECO:0007669"/>
    <property type="project" value="InterPro"/>
</dbReference>
<keyword evidence="3" id="KW-0813">Transport</keyword>
<protein>
    <submittedName>
        <fullName evidence="11">Flagellar motor rotation protein</fullName>
    </submittedName>
</protein>
<evidence type="ECO:0000256" key="2">
    <source>
        <dbReference type="ARBA" id="ARBA00008038"/>
    </source>
</evidence>
<sequence>MDIASFIGLFGGFAIIIFGAVLGGSARGLFHVPSLLITVGGSYLTLFLTYPLSYAVGVFRVIARVFHAADFHEREIVQRLYALAEKSRRTGLLALEEEIQDFDDDFVRTGLRNVVDGVDGDAIKALMESELTHMEDRHNTWISLLNSWAALAPGYGMLGTVMGLIGMLATLEDKSSLGSNMATALITTFYGSLVQNWFITPVATKLQYQHDLEVKSKEMVIEGVLSIQAGDHPRVLAQRLLTYLSPKMRKELEMELIKD</sequence>
<proteinExistence type="inferred from homology"/>
<dbReference type="InterPro" id="IPR002898">
    <property type="entry name" value="MotA_ExbB_proton_chnl"/>
</dbReference>
<comment type="similarity">
    <text evidence="2">Belongs to the MotA family.</text>
</comment>
<feature type="transmembrane region" description="Helical" evidence="9">
    <location>
        <begin position="35"/>
        <end position="56"/>
    </location>
</feature>
<dbReference type="PATRIC" id="fig|455434.6.peg.715"/>
<evidence type="ECO:0000256" key="9">
    <source>
        <dbReference type="SAM" id="Phobius"/>
    </source>
</evidence>
<dbReference type="AlphaFoldDB" id="A0A0H3BL80"/>
<keyword evidence="7 9" id="KW-1133">Transmembrane helix</keyword>
<keyword evidence="5 9" id="KW-0812">Transmembrane</keyword>
<feature type="transmembrane region" description="Helical" evidence="9">
    <location>
        <begin position="6"/>
        <end position="23"/>
    </location>
</feature>
<organism evidence="11 12">
    <name type="scientific">Treponema pallidum subsp. pallidum (strain SS14)</name>
    <dbReference type="NCBI Taxonomy" id="455434"/>
    <lineage>
        <taxon>Bacteria</taxon>
        <taxon>Pseudomonadati</taxon>
        <taxon>Spirochaetota</taxon>
        <taxon>Spirochaetia</taxon>
        <taxon>Spirochaetales</taxon>
        <taxon>Treponemataceae</taxon>
        <taxon>Treponema</taxon>
    </lineage>
</organism>
<dbReference type="RefSeq" id="WP_010882170.1">
    <property type="nucleotide sequence ID" value="NC_010741.1"/>
</dbReference>
<evidence type="ECO:0000256" key="8">
    <source>
        <dbReference type="ARBA" id="ARBA00023136"/>
    </source>
</evidence>
<dbReference type="KEGG" id="tpp:TPASS_0725"/>
<evidence type="ECO:0000256" key="7">
    <source>
        <dbReference type="ARBA" id="ARBA00022989"/>
    </source>
</evidence>
<evidence type="ECO:0000256" key="6">
    <source>
        <dbReference type="ARBA" id="ARBA00022779"/>
    </source>
</evidence>
<feature type="transmembrane region" description="Helical" evidence="9">
    <location>
        <begin position="148"/>
        <end position="171"/>
    </location>
</feature>
<keyword evidence="6" id="KW-0283">Flagellar rotation</keyword>
<reference evidence="11 12" key="1">
    <citation type="journal article" date="2008" name="BMC Microbiol.">
        <title>Complete genome sequence of Treponema pallidum ssp. pallidum strain SS14 determined with oligonucleotide arrays.</title>
        <authorList>
            <person name="Matejkova P."/>
            <person name="Strouhal M."/>
            <person name="Smajs D."/>
            <person name="Norris S.J."/>
            <person name="Palzkill T."/>
            <person name="Petrosino J.F."/>
            <person name="Sodergren E."/>
            <person name="Norton J.E."/>
            <person name="Singh J."/>
            <person name="Richmond T.A."/>
            <person name="Molla M.N."/>
            <person name="Albert T.J."/>
            <person name="Weinstock G.M."/>
        </authorList>
    </citation>
    <scope>NUCLEOTIDE SEQUENCE [LARGE SCALE GENOMIC DNA]</scope>
    <source>
        <strain evidence="11 12">SS14</strain>
    </source>
</reference>
<dbReference type="PANTHER" id="PTHR30433">
    <property type="entry name" value="CHEMOTAXIS PROTEIN MOTA"/>
    <property type="match status" value="1"/>
</dbReference>
<dbReference type="GO" id="GO:0071978">
    <property type="term" value="P:bacterial-type flagellum-dependent swarming motility"/>
    <property type="evidence" value="ECO:0007669"/>
    <property type="project" value="InterPro"/>
</dbReference>
<dbReference type="PROSITE" id="PS01307">
    <property type="entry name" value="MOTA"/>
    <property type="match status" value="1"/>
</dbReference>
<evidence type="ECO:0000256" key="3">
    <source>
        <dbReference type="ARBA" id="ARBA00022448"/>
    </source>
</evidence>
<keyword evidence="11" id="KW-0282">Flagellum</keyword>
<dbReference type="SMR" id="A0A0H3BL80"/>
<keyword evidence="11" id="KW-0966">Cell projection</keyword>
<gene>
    <name evidence="11" type="primary">motA</name>
    <name evidence="11" type="ordered locus">TPASS_0725</name>
</gene>
<dbReference type="Pfam" id="PF01618">
    <property type="entry name" value="MotA_ExbB"/>
    <property type="match status" value="1"/>
</dbReference>
<name>A0A0H3BL80_TREPS</name>
<keyword evidence="4" id="KW-1003">Cell membrane</keyword>
<dbReference type="Proteomes" id="UP000001202">
    <property type="component" value="Chromosome"/>
</dbReference>
<feature type="domain" description="MotA/TolQ/ExbB proton channel" evidence="10">
    <location>
        <begin position="100"/>
        <end position="218"/>
    </location>
</feature>
<evidence type="ECO:0000313" key="12">
    <source>
        <dbReference type="Proteomes" id="UP000001202"/>
    </source>
</evidence>
<dbReference type="GeneID" id="93876493"/>
<evidence type="ECO:0000256" key="5">
    <source>
        <dbReference type="ARBA" id="ARBA00022692"/>
    </source>
</evidence>
<keyword evidence="8 9" id="KW-0472">Membrane</keyword>
<dbReference type="PANTHER" id="PTHR30433:SF2">
    <property type="entry name" value="MOTILITY PROTEIN A"/>
    <property type="match status" value="1"/>
</dbReference>
<keyword evidence="11" id="KW-0969">Cilium</keyword>
<dbReference type="InterPro" id="IPR000540">
    <property type="entry name" value="Flag_MotA_CS"/>
</dbReference>
<dbReference type="EMBL" id="CP000805">
    <property type="protein sequence ID" value="ACD71143.1"/>
    <property type="molecule type" value="Genomic_DNA"/>
</dbReference>
<dbReference type="InterPro" id="IPR047055">
    <property type="entry name" value="MotA-like"/>
</dbReference>
<comment type="subcellular location">
    <subcellularLocation>
        <location evidence="1">Cell membrane</location>
        <topology evidence="1">Multi-pass membrane protein</topology>
    </subcellularLocation>
</comment>
<evidence type="ECO:0000256" key="4">
    <source>
        <dbReference type="ARBA" id="ARBA00022475"/>
    </source>
</evidence>
<accession>A0A0H3BL80</accession>
<evidence type="ECO:0000259" key="10">
    <source>
        <dbReference type="Pfam" id="PF01618"/>
    </source>
</evidence>
<dbReference type="GO" id="GO:0005886">
    <property type="term" value="C:plasma membrane"/>
    <property type="evidence" value="ECO:0007669"/>
    <property type="project" value="UniProtKB-SubCell"/>
</dbReference>
<evidence type="ECO:0000313" key="11">
    <source>
        <dbReference type="EMBL" id="ACD71143.1"/>
    </source>
</evidence>